<proteinExistence type="inferred from homology"/>
<feature type="coiled-coil region" evidence="7">
    <location>
        <begin position="240"/>
        <end position="288"/>
    </location>
</feature>
<dbReference type="FunFam" id="3.40.50.300:FF:000901">
    <property type="entry name" value="Chromosome partition protein Smc"/>
    <property type="match status" value="1"/>
</dbReference>
<dbReference type="PANTHER" id="PTHR43977">
    <property type="entry name" value="STRUCTURAL MAINTENANCE OF CHROMOSOMES PROTEIN 3"/>
    <property type="match status" value="1"/>
</dbReference>
<evidence type="ECO:0000259" key="8">
    <source>
        <dbReference type="SMART" id="SM00968"/>
    </source>
</evidence>
<gene>
    <name evidence="7 9" type="primary">smc</name>
    <name evidence="9" type="ORF">Hs30E_05800</name>
</gene>
<dbReference type="GO" id="GO:0030261">
    <property type="term" value="P:chromosome condensation"/>
    <property type="evidence" value="ECO:0007669"/>
    <property type="project" value="InterPro"/>
</dbReference>
<keyword evidence="10" id="KW-1185">Reference proteome</keyword>
<dbReference type="GO" id="GO:0005694">
    <property type="term" value="C:chromosome"/>
    <property type="evidence" value="ECO:0007669"/>
    <property type="project" value="InterPro"/>
</dbReference>
<comment type="domain">
    <text evidence="7">Contains large globular domains required for ATP hydrolysis at each terminus and a third globular domain forming a flexible hinge near the middle of the molecule. These domains are separated by coiled-coil structures.</text>
</comment>
<dbReference type="GO" id="GO:0005524">
    <property type="term" value="F:ATP binding"/>
    <property type="evidence" value="ECO:0007669"/>
    <property type="project" value="UniProtKB-UniRule"/>
</dbReference>
<evidence type="ECO:0000256" key="6">
    <source>
        <dbReference type="ARBA" id="ARBA00023125"/>
    </source>
</evidence>
<dbReference type="Proteomes" id="UP000480303">
    <property type="component" value="Unassembled WGS sequence"/>
</dbReference>
<dbReference type="CDD" id="cd03278">
    <property type="entry name" value="ABC_SMC_barmotin"/>
    <property type="match status" value="2"/>
</dbReference>
<dbReference type="GO" id="GO:0003677">
    <property type="term" value="F:DNA binding"/>
    <property type="evidence" value="ECO:0007669"/>
    <property type="project" value="UniProtKB-UniRule"/>
</dbReference>
<evidence type="ECO:0000313" key="9">
    <source>
        <dbReference type="EMBL" id="GFH42029.1"/>
    </source>
</evidence>
<feature type="coiled-coil region" evidence="7">
    <location>
        <begin position="166"/>
        <end position="193"/>
    </location>
</feature>
<dbReference type="SMART" id="SM00968">
    <property type="entry name" value="SMC_hinge"/>
    <property type="match status" value="1"/>
</dbReference>
<dbReference type="Gene3D" id="3.40.50.300">
    <property type="entry name" value="P-loop containing nucleotide triphosphate hydrolases"/>
    <property type="match status" value="2"/>
</dbReference>
<comment type="caution">
    <text evidence="9">The sequence shown here is derived from an EMBL/GenBank/DDBJ whole genome shotgun (WGS) entry which is preliminary data.</text>
</comment>
<comment type="similarity">
    <text evidence="7">Belongs to the SMC family.</text>
</comment>
<dbReference type="EMBL" id="BLLI01000010">
    <property type="protein sequence ID" value="GFH42029.1"/>
    <property type="molecule type" value="Genomic_DNA"/>
</dbReference>
<comment type="function">
    <text evidence="7">Required for chromosome condensation and partitioning.</text>
</comment>
<name>A0A6A0B9B9_9LACT</name>
<evidence type="ECO:0000256" key="2">
    <source>
        <dbReference type="ARBA" id="ARBA00022490"/>
    </source>
</evidence>
<evidence type="ECO:0000256" key="4">
    <source>
        <dbReference type="ARBA" id="ARBA00022840"/>
    </source>
</evidence>
<comment type="subcellular location">
    <subcellularLocation>
        <location evidence="1 7">Cytoplasm</location>
    </subcellularLocation>
</comment>
<evidence type="ECO:0000256" key="7">
    <source>
        <dbReference type="HAMAP-Rule" id="MF_01894"/>
    </source>
</evidence>
<organism evidence="9 10">
    <name type="scientific">Pseudolactococcus hodotermopsidis</name>
    <dbReference type="NCBI Taxonomy" id="2709157"/>
    <lineage>
        <taxon>Bacteria</taxon>
        <taxon>Bacillati</taxon>
        <taxon>Bacillota</taxon>
        <taxon>Bacilli</taxon>
        <taxon>Lactobacillales</taxon>
        <taxon>Streptococcaceae</taxon>
        <taxon>Pseudolactococcus</taxon>
    </lineage>
</organism>
<dbReference type="GO" id="GO:0005737">
    <property type="term" value="C:cytoplasm"/>
    <property type="evidence" value="ECO:0007669"/>
    <property type="project" value="UniProtKB-SubCell"/>
</dbReference>
<evidence type="ECO:0000256" key="5">
    <source>
        <dbReference type="ARBA" id="ARBA00023054"/>
    </source>
</evidence>
<dbReference type="AlphaFoldDB" id="A0A6A0B9B9"/>
<accession>A0A6A0B9B9</accession>
<dbReference type="InterPro" id="IPR003395">
    <property type="entry name" value="RecF/RecN/SMC_N"/>
</dbReference>
<dbReference type="NCBIfam" id="TIGR02168">
    <property type="entry name" value="SMC_prok_B"/>
    <property type="match status" value="1"/>
</dbReference>
<dbReference type="Pfam" id="PF02463">
    <property type="entry name" value="SMC_N"/>
    <property type="match status" value="1"/>
</dbReference>
<keyword evidence="6 7" id="KW-0238">DNA-binding</keyword>
<dbReference type="GO" id="GO:0006260">
    <property type="term" value="P:DNA replication"/>
    <property type="evidence" value="ECO:0007669"/>
    <property type="project" value="UniProtKB-UniRule"/>
</dbReference>
<protein>
    <recommendedName>
        <fullName evidence="7">Chromosome partition protein Smc</fullName>
    </recommendedName>
</protein>
<dbReference type="SUPFAM" id="SSF90257">
    <property type="entry name" value="Myosin rod fragments"/>
    <property type="match status" value="1"/>
</dbReference>
<dbReference type="GO" id="GO:0007059">
    <property type="term" value="P:chromosome segregation"/>
    <property type="evidence" value="ECO:0007669"/>
    <property type="project" value="UniProtKB-UniRule"/>
</dbReference>
<keyword evidence="3 7" id="KW-0547">Nucleotide-binding</keyword>
<dbReference type="RefSeq" id="WP_172207819.1">
    <property type="nucleotide sequence ID" value="NZ_BLLI01000010.1"/>
</dbReference>
<dbReference type="InterPro" id="IPR010935">
    <property type="entry name" value="SMC_hinge"/>
</dbReference>
<dbReference type="GO" id="GO:0016887">
    <property type="term" value="F:ATP hydrolysis activity"/>
    <property type="evidence" value="ECO:0007669"/>
    <property type="project" value="InterPro"/>
</dbReference>
<feature type="coiled-coil region" evidence="7">
    <location>
        <begin position="826"/>
        <end position="879"/>
    </location>
</feature>
<dbReference type="PIRSF" id="PIRSF005719">
    <property type="entry name" value="SMC"/>
    <property type="match status" value="1"/>
</dbReference>
<dbReference type="InterPro" id="IPR036277">
    <property type="entry name" value="SMC_hinge_sf"/>
</dbReference>
<dbReference type="GO" id="GO:0007062">
    <property type="term" value="P:sister chromatid cohesion"/>
    <property type="evidence" value="ECO:0007669"/>
    <property type="project" value="InterPro"/>
</dbReference>
<keyword evidence="4 7" id="KW-0067">ATP-binding</keyword>
<dbReference type="InterPro" id="IPR027417">
    <property type="entry name" value="P-loop_NTPase"/>
</dbReference>
<feature type="coiled-coil region" evidence="7">
    <location>
        <begin position="915"/>
        <end position="1019"/>
    </location>
</feature>
<dbReference type="Gene3D" id="1.20.1060.20">
    <property type="match status" value="1"/>
</dbReference>
<dbReference type="Gene3D" id="3.30.70.1620">
    <property type="match status" value="1"/>
</dbReference>
<dbReference type="SUPFAM" id="SSF75553">
    <property type="entry name" value="Smc hinge domain"/>
    <property type="match status" value="1"/>
</dbReference>
<dbReference type="InterPro" id="IPR024704">
    <property type="entry name" value="SMC"/>
</dbReference>
<comment type="subunit">
    <text evidence="7">Homodimer.</text>
</comment>
<keyword evidence="2 7" id="KW-0963">Cytoplasm</keyword>
<reference evidence="9 10" key="1">
    <citation type="submission" date="2020-02" db="EMBL/GenBank/DDBJ databases">
        <title>Draft genome sequence of Lactococcus sp. Hs30E4-3.</title>
        <authorList>
            <person name="Noda S."/>
            <person name="Yuki M."/>
            <person name="Ohkuma M."/>
        </authorList>
    </citation>
    <scope>NUCLEOTIDE SEQUENCE [LARGE SCALE GENOMIC DNA]</scope>
    <source>
        <strain evidence="9 10">Hs30E4-3</strain>
    </source>
</reference>
<sequence>MYLKQIEMVGFKSFADRTKITFDTGVTAIVGPNGSGKSNVTESLRWALGEQSAKSLRGAKMPDIIFAGTQKRRAMNYAEVIVTFDNEDDYLPSEKTVIITRRLYRNGDSEFLINGKKVRLKDVHDLFMDTGLGRDSFSIISQGKIEAIFNSKPEERRAIFEEAAGVLKYKNRKKETESKLAATQENMDRLDDIIYELDGQLTPLRAQCDVALRFRELDATRSQLEISVLVAQIIAEKVNYESAQAQFSEVQQTLAQIDEDQAEFDREVLKLKQQRATVEAEQEKLQAEILTLTTAKSDFQSKIDIYHSQAKMSQKSAAEREERISSLSEKVSEISRDLQQLSEKLSENQTLKATLETEIAALQGKLANFSENPDDVIERLRAEFVDLVNQEAQLSNALTKNTSELENIQLNAASKSDENQVLSEKYMALKIELAETAERAKALKAKLDTLLSQYRTSEADLTALNGKVTQTQEQLFSAMGELNKFKASLTHLENVRANHSNFFQGVKAVLQATDKLSGIIGAVADLVTFDKRYATAMEIAIGNRGQFVVVSDELAAKSAINFLKNQRLGRATFLPLTTIKPRYFNKYAQISTMTGFIDTAQNLLSYDEKITPAISNLLGSVVIVDNADNATKIARAMNYSIQIVTLDGTQINAGGSFTGGTNKQKSTSFTNVEIDDLTQKVTLSENGVKIYENELQELQNQKTLLTESLINLRQQGEQARLDSQEYELKEKVLCEAKTDLESRLALSSATDEQTRINKLTTENAEKRVALAVIDDKKKQINTDIDQVKSSQTEVKVLSETLRQTLQKSQLKLSEITSEIKYDKAEIARLTSEKVTLASEIQALTSQNQAENPEVTDQTLEKLTENLSKVSEKLEAANIKQVSLRFEREDLTAQIEDLDIANADNIKQRQEFLSQKTRLELSIETSENRLRNRQNKLINDYQMSFEAAQDLAEELANLQESERQLQALETQIRKLGPVNLAAIEQFDEVNNRREFLNTQKEDLLNAKNLLESTINDMDDEVKIRFKSTFEAIRTSFQTTFTQMFGGGQADLRLTSDNLLDAGIEIAVQPPGKKLASLNLMSGGEKSLTALALLFAIIRVRTVPFVVLDEVEAALDEANVKRFGDYMTRFDESSQFIVVTHRKGTMKAAKAMYGVTMQEGGISKIVSVKLKDYVVAEAGKGAEKAVHDR</sequence>
<evidence type="ECO:0000313" key="10">
    <source>
        <dbReference type="Proteomes" id="UP000480303"/>
    </source>
</evidence>
<evidence type="ECO:0000256" key="1">
    <source>
        <dbReference type="ARBA" id="ARBA00004496"/>
    </source>
</evidence>
<feature type="coiled-coil region" evidence="7">
    <location>
        <begin position="681"/>
        <end position="715"/>
    </location>
</feature>
<dbReference type="Gene3D" id="1.10.287.1490">
    <property type="match status" value="1"/>
</dbReference>
<dbReference type="HAMAP" id="MF_01894">
    <property type="entry name" value="Smc_prok"/>
    <property type="match status" value="1"/>
</dbReference>
<feature type="coiled-coil region" evidence="7">
    <location>
        <begin position="324"/>
        <end position="460"/>
    </location>
</feature>
<evidence type="ECO:0000256" key="3">
    <source>
        <dbReference type="ARBA" id="ARBA00022741"/>
    </source>
</evidence>
<feature type="binding site" evidence="7">
    <location>
        <begin position="32"/>
        <end position="39"/>
    </location>
    <ligand>
        <name>ATP</name>
        <dbReference type="ChEBI" id="CHEBI:30616"/>
    </ligand>
</feature>
<dbReference type="SUPFAM" id="SSF52540">
    <property type="entry name" value="P-loop containing nucleoside triphosphate hydrolases"/>
    <property type="match status" value="1"/>
</dbReference>
<dbReference type="Pfam" id="PF06470">
    <property type="entry name" value="SMC_hinge"/>
    <property type="match status" value="1"/>
</dbReference>
<feature type="domain" description="SMC hinge" evidence="8">
    <location>
        <begin position="517"/>
        <end position="634"/>
    </location>
</feature>
<dbReference type="FunFam" id="3.40.50.300:FF:000984">
    <property type="entry name" value="Chromosome partition protein Smc"/>
    <property type="match status" value="1"/>
</dbReference>
<dbReference type="InterPro" id="IPR011890">
    <property type="entry name" value="SMC_prok"/>
</dbReference>
<keyword evidence="5 7" id="KW-0175">Coiled coil</keyword>